<gene>
    <name evidence="2" type="ORF">CAL20_16960</name>
</gene>
<feature type="domain" description="SAF" evidence="1">
    <location>
        <begin position="372"/>
        <end position="441"/>
    </location>
</feature>
<dbReference type="PANTHER" id="PTHR37850:SF3">
    <property type="entry name" value="BLR7815 PROTEIN"/>
    <property type="match status" value="1"/>
</dbReference>
<keyword evidence="3" id="KW-1185">Reference proteome</keyword>
<keyword evidence="2" id="KW-0282">Flagellum</keyword>
<accession>A0A261TZD7</accession>
<dbReference type="InterPro" id="IPR048423">
    <property type="entry name" value="DRL_cat"/>
</dbReference>
<reference evidence="2 3" key="1">
    <citation type="submission" date="2017-05" db="EMBL/GenBank/DDBJ databases">
        <title>Complete and WGS of Bordetella genogroups.</title>
        <authorList>
            <person name="Spilker T."/>
            <person name="LiPuma J."/>
        </authorList>
    </citation>
    <scope>NUCLEOTIDE SEQUENCE [LARGE SCALE GENOMIC DNA]</scope>
    <source>
        <strain evidence="2 3">AU9919</strain>
    </source>
</reference>
<dbReference type="AlphaFoldDB" id="A0A261TZD7"/>
<dbReference type="OrthoDB" id="9777844at2"/>
<dbReference type="InterPro" id="IPR013974">
    <property type="entry name" value="SAF"/>
</dbReference>
<sequence length="463" mass="48770">MDYLHRYHGVTQPIEVCVIGSGGFGRSFLAQSRRVPTISARVAVDLTSAIAADAWISIGVDAAQIAQCDTAEQAVKAWEQGLFIAASDAAAVVGLPLQVMVEATGHPEAGARHARLAIEAGLHVALASKEVDSVVGPELSRLARAKGRVVTPVDGDQPSLLIGLVTWAQAMGFEVLSAGKSSEYDFVFNAEANRMDSNGVSIDVPGFGDHWVMPEGKAAECVQARAAICSALPQRAVPDLCELQVVANSTGLGVDTAAFHAPIARPSEVPDLFATEAEGGLFQANGVVDVFHCLRKPDELSFAGGVFVVIRCDDKPTWDLLLGKGHVMSRDQQRAMMYIPRHLLGLEAFSSVLDAAVYGLSSGAQAPEPRLDLVARSTRALAAGTVLTMGGHHHTIDGTTAELVSAAPLAAGVPAPFYLVGNRKLVRDVAAGQLICFDDIEIDPASELLLLRQQQDAAFFPAA</sequence>
<dbReference type="SUPFAM" id="SSF51735">
    <property type="entry name" value="NAD(P)-binding Rossmann-fold domains"/>
    <property type="match status" value="1"/>
</dbReference>
<organism evidence="2 3">
    <name type="scientific">Bordetella genomosp. 4</name>
    <dbReference type="NCBI Taxonomy" id="463044"/>
    <lineage>
        <taxon>Bacteria</taxon>
        <taxon>Pseudomonadati</taxon>
        <taxon>Pseudomonadota</taxon>
        <taxon>Betaproteobacteria</taxon>
        <taxon>Burkholderiales</taxon>
        <taxon>Alcaligenaceae</taxon>
        <taxon>Bordetella</taxon>
    </lineage>
</organism>
<evidence type="ECO:0000313" key="3">
    <source>
        <dbReference type="Proteomes" id="UP000216885"/>
    </source>
</evidence>
<dbReference type="PANTHER" id="PTHR37850">
    <property type="entry name" value="STRU PROTEIN"/>
    <property type="match status" value="1"/>
</dbReference>
<dbReference type="InterPro" id="IPR036291">
    <property type="entry name" value="NAD(P)-bd_dom_sf"/>
</dbReference>
<evidence type="ECO:0000313" key="2">
    <source>
        <dbReference type="EMBL" id="OZI54661.1"/>
    </source>
</evidence>
<proteinExistence type="predicted"/>
<name>A0A261TZD7_9BORD</name>
<dbReference type="Proteomes" id="UP000216885">
    <property type="component" value="Unassembled WGS sequence"/>
</dbReference>
<protein>
    <submittedName>
        <fullName evidence="2">Flagellar biosynthesis protein FlgA</fullName>
    </submittedName>
</protein>
<comment type="caution">
    <text evidence="2">The sequence shown here is derived from an EMBL/GenBank/DDBJ whole genome shotgun (WGS) entry which is preliminary data.</text>
</comment>
<keyword evidence="2" id="KW-0966">Cell projection</keyword>
<evidence type="ECO:0000259" key="1">
    <source>
        <dbReference type="SMART" id="SM00858"/>
    </source>
</evidence>
<dbReference type="RefSeq" id="WP_094820679.1">
    <property type="nucleotide sequence ID" value="NZ_NEVO01000005.1"/>
</dbReference>
<dbReference type="Gene3D" id="3.40.50.720">
    <property type="entry name" value="NAD(P)-binding Rossmann-like Domain"/>
    <property type="match status" value="1"/>
</dbReference>
<dbReference type="Pfam" id="PF21135">
    <property type="entry name" value="DRL_cat"/>
    <property type="match status" value="1"/>
</dbReference>
<dbReference type="SMART" id="SM00858">
    <property type="entry name" value="SAF"/>
    <property type="match status" value="1"/>
</dbReference>
<keyword evidence="2" id="KW-0969">Cilium</keyword>
<dbReference type="CDD" id="cd11616">
    <property type="entry name" value="SAF_DH_OX_like"/>
    <property type="match status" value="1"/>
</dbReference>
<dbReference type="EMBL" id="NEVQ01000016">
    <property type="protein sequence ID" value="OZI54661.1"/>
    <property type="molecule type" value="Genomic_DNA"/>
</dbReference>